<reference evidence="1 2" key="2">
    <citation type="journal article" date="2022" name="Mol. Ecol. Resour.">
        <title>The genomes of chicory, endive, great burdock and yacon provide insights into Asteraceae paleo-polyploidization history and plant inulin production.</title>
        <authorList>
            <person name="Fan W."/>
            <person name="Wang S."/>
            <person name="Wang H."/>
            <person name="Wang A."/>
            <person name="Jiang F."/>
            <person name="Liu H."/>
            <person name="Zhao H."/>
            <person name="Xu D."/>
            <person name="Zhang Y."/>
        </authorList>
    </citation>
    <scope>NUCLEOTIDE SEQUENCE [LARGE SCALE GENOMIC DNA]</scope>
    <source>
        <strain evidence="2">cv. Punajuju</strain>
        <tissue evidence="1">Leaves</tissue>
    </source>
</reference>
<accession>A0ACB9AD82</accession>
<dbReference type="EMBL" id="CM042015">
    <property type="protein sequence ID" value="KAI3707961.1"/>
    <property type="molecule type" value="Genomic_DNA"/>
</dbReference>
<sequence>MNKRYSELTFDKFYTVKENKTISPRFFPTSPGLSRITHEIAVHLLRSSLHKISVAVAVAVYLFGGSQGTHYPKA</sequence>
<evidence type="ECO:0000313" key="1">
    <source>
        <dbReference type="EMBL" id="KAI3707961.1"/>
    </source>
</evidence>
<comment type="caution">
    <text evidence="1">The sequence shown here is derived from an EMBL/GenBank/DDBJ whole genome shotgun (WGS) entry which is preliminary data.</text>
</comment>
<gene>
    <name evidence="1" type="ORF">L2E82_36928</name>
</gene>
<evidence type="ECO:0000313" key="2">
    <source>
        <dbReference type="Proteomes" id="UP001055811"/>
    </source>
</evidence>
<organism evidence="1 2">
    <name type="scientific">Cichorium intybus</name>
    <name type="common">Chicory</name>
    <dbReference type="NCBI Taxonomy" id="13427"/>
    <lineage>
        <taxon>Eukaryota</taxon>
        <taxon>Viridiplantae</taxon>
        <taxon>Streptophyta</taxon>
        <taxon>Embryophyta</taxon>
        <taxon>Tracheophyta</taxon>
        <taxon>Spermatophyta</taxon>
        <taxon>Magnoliopsida</taxon>
        <taxon>eudicotyledons</taxon>
        <taxon>Gunneridae</taxon>
        <taxon>Pentapetalae</taxon>
        <taxon>asterids</taxon>
        <taxon>campanulids</taxon>
        <taxon>Asterales</taxon>
        <taxon>Asteraceae</taxon>
        <taxon>Cichorioideae</taxon>
        <taxon>Cichorieae</taxon>
        <taxon>Cichoriinae</taxon>
        <taxon>Cichorium</taxon>
    </lineage>
</organism>
<dbReference type="Proteomes" id="UP001055811">
    <property type="component" value="Linkage Group LG07"/>
</dbReference>
<keyword evidence="2" id="KW-1185">Reference proteome</keyword>
<name>A0ACB9AD82_CICIN</name>
<protein>
    <submittedName>
        <fullName evidence="1">Uncharacterized protein</fullName>
    </submittedName>
</protein>
<proteinExistence type="predicted"/>
<reference evidence="2" key="1">
    <citation type="journal article" date="2022" name="Mol. Ecol. Resour.">
        <title>The genomes of chicory, endive, great burdock and yacon provide insights into Asteraceae palaeo-polyploidization history and plant inulin production.</title>
        <authorList>
            <person name="Fan W."/>
            <person name="Wang S."/>
            <person name="Wang H."/>
            <person name="Wang A."/>
            <person name="Jiang F."/>
            <person name="Liu H."/>
            <person name="Zhao H."/>
            <person name="Xu D."/>
            <person name="Zhang Y."/>
        </authorList>
    </citation>
    <scope>NUCLEOTIDE SEQUENCE [LARGE SCALE GENOMIC DNA]</scope>
    <source>
        <strain evidence="2">cv. Punajuju</strain>
    </source>
</reference>